<sequence length="223" mass="24616">MMIKQLSLLLALISAPAVSAIELTPDTWDAETSGKTVFVKFYAPWCGHCKALKPDWDKLMEEFASSTTQLIADVDCTADGNDALCTANGVQGFPTLKWGDPEDLQEYQGPRSFDALKEFAQENLKPLCSVKNIDLCDEDKKALIETYMGMSVEDLENAVEEKMVLIDDAEKNFDEEVEKLQQKYESLEKERGEAVAAVKASGLGLMTSVLKSKSAADETKDEL</sequence>
<keyword evidence="7" id="KW-1185">Reference proteome</keyword>
<dbReference type="InterPro" id="IPR017937">
    <property type="entry name" value="Thioredoxin_CS"/>
</dbReference>
<protein>
    <submittedName>
        <fullName evidence="6">Protein disulfide isomerase family protein</fullName>
    </submittedName>
</protein>
<dbReference type="GO" id="GO:0006457">
    <property type="term" value="P:protein folding"/>
    <property type="evidence" value="ECO:0007669"/>
    <property type="project" value="TreeGrafter"/>
</dbReference>
<evidence type="ECO:0000256" key="3">
    <source>
        <dbReference type="SAM" id="Coils"/>
    </source>
</evidence>
<feature type="domain" description="Thioredoxin" evidence="5">
    <location>
        <begin position="9"/>
        <end position="125"/>
    </location>
</feature>
<evidence type="ECO:0000256" key="4">
    <source>
        <dbReference type="SAM" id="SignalP"/>
    </source>
</evidence>
<dbReference type="Proteomes" id="UP001224775">
    <property type="component" value="Unassembled WGS sequence"/>
</dbReference>
<evidence type="ECO:0000256" key="1">
    <source>
        <dbReference type="ARBA" id="ARBA00006347"/>
    </source>
</evidence>
<keyword evidence="2 4" id="KW-0732">Signal</keyword>
<organism evidence="6 7">
    <name type="scientific">Skeletonema marinoi</name>
    <dbReference type="NCBI Taxonomy" id="267567"/>
    <lineage>
        <taxon>Eukaryota</taxon>
        <taxon>Sar</taxon>
        <taxon>Stramenopiles</taxon>
        <taxon>Ochrophyta</taxon>
        <taxon>Bacillariophyta</taxon>
        <taxon>Coscinodiscophyceae</taxon>
        <taxon>Thalassiosirophycidae</taxon>
        <taxon>Thalassiosirales</taxon>
        <taxon>Skeletonemataceae</taxon>
        <taxon>Skeletonema</taxon>
        <taxon>Skeletonema marinoi-dohrnii complex</taxon>
    </lineage>
</organism>
<keyword evidence="3" id="KW-0175">Coiled coil</keyword>
<feature type="signal peptide" evidence="4">
    <location>
        <begin position="1"/>
        <end position="20"/>
    </location>
</feature>
<feature type="chain" id="PRO_5042051323" evidence="4">
    <location>
        <begin position="21"/>
        <end position="223"/>
    </location>
</feature>
<comment type="similarity">
    <text evidence="1">Belongs to the protein disulfide isomerase family.</text>
</comment>
<dbReference type="PRINTS" id="PR00421">
    <property type="entry name" value="THIOREDOXIN"/>
</dbReference>
<dbReference type="CDD" id="cd02961">
    <property type="entry name" value="PDI_a_family"/>
    <property type="match status" value="1"/>
</dbReference>
<comment type="caution">
    <text evidence="6">The sequence shown here is derived from an EMBL/GenBank/DDBJ whole genome shotgun (WGS) entry which is preliminary data.</text>
</comment>
<dbReference type="PANTHER" id="PTHR45672:SF3">
    <property type="entry name" value="THIOREDOXIN DOMAIN-CONTAINING PROTEIN 5"/>
    <property type="match status" value="1"/>
</dbReference>
<dbReference type="SUPFAM" id="SSF52833">
    <property type="entry name" value="Thioredoxin-like"/>
    <property type="match status" value="1"/>
</dbReference>
<dbReference type="GO" id="GO:0003756">
    <property type="term" value="F:protein disulfide isomerase activity"/>
    <property type="evidence" value="ECO:0007669"/>
    <property type="project" value="TreeGrafter"/>
</dbReference>
<dbReference type="PROSITE" id="PS51352">
    <property type="entry name" value="THIOREDOXIN_2"/>
    <property type="match status" value="1"/>
</dbReference>
<accession>A0AAD8Y1R3</accession>
<dbReference type="InterPro" id="IPR013766">
    <property type="entry name" value="Thioredoxin_domain"/>
</dbReference>
<evidence type="ECO:0000313" key="6">
    <source>
        <dbReference type="EMBL" id="KAK1737991.1"/>
    </source>
</evidence>
<dbReference type="EMBL" id="JATAAI010000022">
    <property type="protein sequence ID" value="KAK1737991.1"/>
    <property type="molecule type" value="Genomic_DNA"/>
</dbReference>
<dbReference type="AlphaFoldDB" id="A0AAD8Y1R3"/>
<evidence type="ECO:0000256" key="2">
    <source>
        <dbReference type="ARBA" id="ARBA00022729"/>
    </source>
</evidence>
<dbReference type="PROSITE" id="PS00194">
    <property type="entry name" value="THIOREDOXIN_1"/>
    <property type="match status" value="1"/>
</dbReference>
<evidence type="ECO:0000259" key="5">
    <source>
        <dbReference type="PROSITE" id="PS51352"/>
    </source>
</evidence>
<dbReference type="Pfam" id="PF00085">
    <property type="entry name" value="Thioredoxin"/>
    <property type="match status" value="1"/>
</dbReference>
<keyword evidence="6" id="KW-0413">Isomerase</keyword>
<feature type="coiled-coil region" evidence="3">
    <location>
        <begin position="152"/>
        <end position="197"/>
    </location>
</feature>
<dbReference type="InterPro" id="IPR036249">
    <property type="entry name" value="Thioredoxin-like_sf"/>
</dbReference>
<name>A0AAD8Y1R3_9STRA</name>
<gene>
    <name evidence="6" type="ORF">QTG54_011285</name>
</gene>
<dbReference type="InterPro" id="IPR051063">
    <property type="entry name" value="PDI"/>
</dbReference>
<dbReference type="Gene3D" id="3.40.30.10">
    <property type="entry name" value="Glutaredoxin"/>
    <property type="match status" value="1"/>
</dbReference>
<reference evidence="6" key="1">
    <citation type="submission" date="2023-06" db="EMBL/GenBank/DDBJ databases">
        <title>Survivors Of The Sea: Transcriptome response of Skeletonema marinoi to long-term dormancy.</title>
        <authorList>
            <person name="Pinder M.I.M."/>
            <person name="Kourtchenko O."/>
            <person name="Robertson E.K."/>
            <person name="Larsson T."/>
            <person name="Maumus F."/>
            <person name="Osuna-Cruz C.M."/>
            <person name="Vancaester E."/>
            <person name="Stenow R."/>
            <person name="Vandepoele K."/>
            <person name="Ploug H."/>
            <person name="Bruchert V."/>
            <person name="Godhe A."/>
            <person name="Topel M."/>
        </authorList>
    </citation>
    <scope>NUCLEOTIDE SEQUENCE</scope>
    <source>
        <strain evidence="6">R05AC</strain>
    </source>
</reference>
<evidence type="ECO:0000313" key="7">
    <source>
        <dbReference type="Proteomes" id="UP001224775"/>
    </source>
</evidence>
<dbReference type="PANTHER" id="PTHR45672">
    <property type="entry name" value="PROTEIN DISULFIDE-ISOMERASE C17H9.14C-RELATED"/>
    <property type="match status" value="1"/>
</dbReference>
<proteinExistence type="inferred from homology"/>
<dbReference type="GO" id="GO:0005783">
    <property type="term" value="C:endoplasmic reticulum"/>
    <property type="evidence" value="ECO:0007669"/>
    <property type="project" value="TreeGrafter"/>
</dbReference>